<reference evidence="1" key="1">
    <citation type="submission" date="2023-10" db="EMBL/GenBank/DDBJ databases">
        <title>Genome assembly of Pristionchus species.</title>
        <authorList>
            <person name="Yoshida K."/>
            <person name="Sommer R.J."/>
        </authorList>
    </citation>
    <scope>NUCLEOTIDE SEQUENCE</scope>
    <source>
        <strain evidence="1">RS5133</strain>
    </source>
</reference>
<dbReference type="EMBL" id="BTSY01000005">
    <property type="protein sequence ID" value="GMT30184.1"/>
    <property type="molecule type" value="Genomic_DNA"/>
</dbReference>
<gene>
    <name evidence="1" type="ORF">PFISCL1PPCAC_21481</name>
</gene>
<evidence type="ECO:0000313" key="1">
    <source>
        <dbReference type="EMBL" id="GMT30184.1"/>
    </source>
</evidence>
<keyword evidence="2" id="KW-1185">Reference proteome</keyword>
<accession>A0AAV5WDT1</accession>
<organism evidence="1 2">
    <name type="scientific">Pristionchus fissidentatus</name>
    <dbReference type="NCBI Taxonomy" id="1538716"/>
    <lineage>
        <taxon>Eukaryota</taxon>
        <taxon>Metazoa</taxon>
        <taxon>Ecdysozoa</taxon>
        <taxon>Nematoda</taxon>
        <taxon>Chromadorea</taxon>
        <taxon>Rhabditida</taxon>
        <taxon>Rhabditina</taxon>
        <taxon>Diplogasteromorpha</taxon>
        <taxon>Diplogasteroidea</taxon>
        <taxon>Neodiplogasteridae</taxon>
        <taxon>Pristionchus</taxon>
    </lineage>
</organism>
<feature type="non-terminal residue" evidence="1">
    <location>
        <position position="1"/>
    </location>
</feature>
<name>A0AAV5WDT1_9BILA</name>
<proteinExistence type="predicted"/>
<sequence>SSVYRYTKSGKENCRLIACCDRRATGCFVYGKSQQAVDESVHYLVFVQSCFCDGSSTAFGSYHIDDCEYGRGGGSEAILLSKCH</sequence>
<dbReference type="Proteomes" id="UP001432322">
    <property type="component" value="Unassembled WGS sequence"/>
</dbReference>
<dbReference type="AlphaFoldDB" id="A0AAV5WDT1"/>
<comment type="caution">
    <text evidence="1">The sequence shown here is derived from an EMBL/GenBank/DDBJ whole genome shotgun (WGS) entry which is preliminary data.</text>
</comment>
<evidence type="ECO:0000313" key="2">
    <source>
        <dbReference type="Proteomes" id="UP001432322"/>
    </source>
</evidence>
<protein>
    <submittedName>
        <fullName evidence="1">Uncharacterized protein</fullName>
    </submittedName>
</protein>